<evidence type="ECO:0000256" key="2">
    <source>
        <dbReference type="ARBA" id="ARBA00022448"/>
    </source>
</evidence>
<dbReference type="RefSeq" id="WP_108825535.1">
    <property type="nucleotide sequence ID" value="NZ_CP023004.1"/>
</dbReference>
<dbReference type="PANTHER" id="PTHR23522">
    <property type="entry name" value="BLL5896 PROTEIN"/>
    <property type="match status" value="1"/>
</dbReference>
<feature type="transmembrane region" description="Helical" evidence="7">
    <location>
        <begin position="151"/>
        <end position="173"/>
    </location>
</feature>
<dbReference type="GO" id="GO:0015212">
    <property type="term" value="F:cytidine transmembrane transporter activity"/>
    <property type="evidence" value="ECO:0007669"/>
    <property type="project" value="TreeGrafter"/>
</dbReference>
<feature type="transmembrane region" description="Helical" evidence="7">
    <location>
        <begin position="315"/>
        <end position="335"/>
    </location>
</feature>
<keyword evidence="4 7" id="KW-0812">Transmembrane</keyword>
<feature type="transmembrane region" description="Helical" evidence="7">
    <location>
        <begin position="80"/>
        <end position="100"/>
    </location>
</feature>
<feature type="transmembrane region" description="Helical" evidence="7">
    <location>
        <begin position="399"/>
        <end position="418"/>
    </location>
</feature>
<keyword evidence="5 7" id="KW-1133">Transmembrane helix</keyword>
<dbReference type="InterPro" id="IPR036259">
    <property type="entry name" value="MFS_trans_sf"/>
</dbReference>
<comment type="subcellular location">
    <subcellularLocation>
        <location evidence="1">Cell membrane</location>
        <topology evidence="1">Multi-pass membrane protein</topology>
    </subcellularLocation>
</comment>
<reference evidence="8 9" key="1">
    <citation type="journal article" date="2018" name="Syst. Appl. Microbiol.">
        <title>Ereboglobus luteus gen. nov. sp. nov. from cockroach guts, and new insights into the oxygen relationship of the genera Opitutus and Didymococcus (Verrucomicrobia: Opitutaceae).</title>
        <authorList>
            <person name="Tegtmeier D."/>
            <person name="Belitz A."/>
            <person name="Radek R."/>
            <person name="Heimerl T."/>
            <person name="Brune A."/>
        </authorList>
    </citation>
    <scope>NUCLEOTIDE SEQUENCE [LARGE SCALE GENOMIC DNA]</scope>
    <source>
        <strain evidence="8 9">Ho45</strain>
    </source>
</reference>
<keyword evidence="2" id="KW-0813">Transport</keyword>
<organism evidence="8 9">
    <name type="scientific">Ereboglobus luteus</name>
    <dbReference type="NCBI Taxonomy" id="1796921"/>
    <lineage>
        <taxon>Bacteria</taxon>
        <taxon>Pseudomonadati</taxon>
        <taxon>Verrucomicrobiota</taxon>
        <taxon>Opitutia</taxon>
        <taxon>Opitutales</taxon>
        <taxon>Opitutaceae</taxon>
        <taxon>Ereboglobus</taxon>
    </lineage>
</organism>
<evidence type="ECO:0000313" key="9">
    <source>
        <dbReference type="Proteomes" id="UP000244896"/>
    </source>
</evidence>
<dbReference type="SUPFAM" id="SSF103473">
    <property type="entry name" value="MFS general substrate transporter"/>
    <property type="match status" value="1"/>
</dbReference>
<gene>
    <name evidence="8" type="ORF">CKA38_11080</name>
</gene>
<evidence type="ECO:0000256" key="4">
    <source>
        <dbReference type="ARBA" id="ARBA00022692"/>
    </source>
</evidence>
<dbReference type="Gene3D" id="1.20.1250.20">
    <property type="entry name" value="MFS general substrate transporter like domains"/>
    <property type="match status" value="2"/>
</dbReference>
<keyword evidence="9" id="KW-1185">Reference proteome</keyword>
<keyword evidence="6 7" id="KW-0472">Membrane</keyword>
<evidence type="ECO:0000256" key="1">
    <source>
        <dbReference type="ARBA" id="ARBA00004651"/>
    </source>
</evidence>
<evidence type="ECO:0008006" key="10">
    <source>
        <dbReference type="Google" id="ProtNLM"/>
    </source>
</evidence>
<name>A0A2U8E5C2_9BACT</name>
<feature type="transmembrane region" description="Helical" evidence="7">
    <location>
        <begin position="267"/>
        <end position="285"/>
    </location>
</feature>
<dbReference type="PANTHER" id="PTHR23522:SF4">
    <property type="entry name" value="NUCLEOSIDE PERMEASE NUPG-RELATED"/>
    <property type="match status" value="1"/>
</dbReference>
<sequence>MTSSSASAKPSAGALPVLSAMMFLQFFVWGAWYVPVTGWLNDLGLGGLTVWVFSVCPIAAIVSPIFLGMIADRFFASQKVLGILHLIGAVFMFLIPMMITKESVAGTAPTSFWHPCVLLMLGHALCYMPTLALSSSVALAHLTSVEKQFPIVRVSGTIGWIIAGLVVSMLLPGGDKSPWQFYLVGIAGVALGFMSFALPSTPPPLAGKKVSVGQLLGLDAISLLKNPQFALFMLCSLLICIPLSGYYQQARNFVDFSGLADPAFKMTFGQMSEVFFMAIMPLIIVRLGVKKMLLFGMLAWVARYGLFALGAPEKVAWMVIGGILLHGICYDFFFVAGQIYVDKDTPHEVRGQAQSFFVLITQGVGMLIGAQAINWLVGKNTTTEIVGGVEVVTKNWQQIWFWPAMFAAVIALIFFVFFKEKKAAGAK</sequence>
<feature type="transmembrane region" description="Helical" evidence="7">
    <location>
        <begin position="356"/>
        <end position="377"/>
    </location>
</feature>
<evidence type="ECO:0000256" key="5">
    <source>
        <dbReference type="ARBA" id="ARBA00022989"/>
    </source>
</evidence>
<evidence type="ECO:0000313" key="8">
    <source>
        <dbReference type="EMBL" id="AWI09722.1"/>
    </source>
</evidence>
<accession>A0A2U8E5C2</accession>
<evidence type="ECO:0000256" key="7">
    <source>
        <dbReference type="SAM" id="Phobius"/>
    </source>
</evidence>
<evidence type="ECO:0000256" key="6">
    <source>
        <dbReference type="ARBA" id="ARBA00023136"/>
    </source>
</evidence>
<feature type="transmembrane region" description="Helical" evidence="7">
    <location>
        <begin position="12"/>
        <end position="33"/>
    </location>
</feature>
<feature type="transmembrane region" description="Helical" evidence="7">
    <location>
        <begin position="112"/>
        <end position="139"/>
    </location>
</feature>
<dbReference type="GO" id="GO:0015213">
    <property type="term" value="F:uridine transmembrane transporter activity"/>
    <property type="evidence" value="ECO:0007669"/>
    <property type="project" value="TreeGrafter"/>
</dbReference>
<dbReference type="OrthoDB" id="9783013at2"/>
<dbReference type="Proteomes" id="UP000244896">
    <property type="component" value="Chromosome"/>
</dbReference>
<dbReference type="InterPro" id="IPR004740">
    <property type="entry name" value="Nuc_H_symport"/>
</dbReference>
<feature type="transmembrane region" description="Helical" evidence="7">
    <location>
        <begin position="179"/>
        <end position="199"/>
    </location>
</feature>
<keyword evidence="3" id="KW-1003">Cell membrane</keyword>
<feature type="transmembrane region" description="Helical" evidence="7">
    <location>
        <begin position="292"/>
        <end position="309"/>
    </location>
</feature>
<feature type="transmembrane region" description="Helical" evidence="7">
    <location>
        <begin position="229"/>
        <end position="247"/>
    </location>
</feature>
<dbReference type="KEGG" id="elut:CKA38_11080"/>
<evidence type="ECO:0000256" key="3">
    <source>
        <dbReference type="ARBA" id="ARBA00022475"/>
    </source>
</evidence>
<dbReference type="EMBL" id="CP023004">
    <property type="protein sequence ID" value="AWI09722.1"/>
    <property type="molecule type" value="Genomic_DNA"/>
</dbReference>
<feature type="transmembrane region" description="Helical" evidence="7">
    <location>
        <begin position="45"/>
        <end position="68"/>
    </location>
</feature>
<proteinExistence type="predicted"/>
<dbReference type="Pfam" id="PF03825">
    <property type="entry name" value="Nuc_H_symport"/>
    <property type="match status" value="1"/>
</dbReference>
<dbReference type="AlphaFoldDB" id="A0A2U8E5C2"/>
<protein>
    <recommendedName>
        <fullName evidence="10">MFS transporter</fullName>
    </recommendedName>
</protein>
<dbReference type="GO" id="GO:0005886">
    <property type="term" value="C:plasma membrane"/>
    <property type="evidence" value="ECO:0007669"/>
    <property type="project" value="UniProtKB-SubCell"/>
</dbReference>